<dbReference type="Proteomes" id="UP001158576">
    <property type="component" value="Chromosome 1"/>
</dbReference>
<organism evidence="1 2">
    <name type="scientific">Oikopleura dioica</name>
    <name type="common">Tunicate</name>
    <dbReference type="NCBI Taxonomy" id="34765"/>
    <lineage>
        <taxon>Eukaryota</taxon>
        <taxon>Metazoa</taxon>
        <taxon>Chordata</taxon>
        <taxon>Tunicata</taxon>
        <taxon>Appendicularia</taxon>
        <taxon>Copelata</taxon>
        <taxon>Oikopleuridae</taxon>
        <taxon>Oikopleura</taxon>
    </lineage>
</organism>
<accession>A0ABN7SWB1</accession>
<protein>
    <submittedName>
        <fullName evidence="1">Oidioi.mRNA.OKI2018_I69.chr1.g2760.t1.cds</fullName>
    </submittedName>
</protein>
<keyword evidence="2" id="KW-1185">Reference proteome</keyword>
<name>A0ABN7SWB1_OIKDI</name>
<dbReference type="EMBL" id="OU015566">
    <property type="protein sequence ID" value="CAG5106259.1"/>
    <property type="molecule type" value="Genomic_DNA"/>
</dbReference>
<proteinExistence type="predicted"/>
<evidence type="ECO:0000313" key="1">
    <source>
        <dbReference type="EMBL" id="CAG5106259.1"/>
    </source>
</evidence>
<evidence type="ECO:0000313" key="2">
    <source>
        <dbReference type="Proteomes" id="UP001158576"/>
    </source>
</evidence>
<gene>
    <name evidence="1" type="ORF">OKIOD_LOCUS11525</name>
</gene>
<sequence>MVPVQTENEPFYVIAEAPVGRQFTGYANPVRFYVHRRVSEILSEVVKHESSLIDEEKTPHYTALIKQGFNITFLRAELDCETEKEKEDFARLPQDLFQNYRLKFKIIGYKENAATTNPTEYKKSPLDIPGVFIFSECTPL</sequence>
<reference evidence="1 2" key="1">
    <citation type="submission" date="2021-04" db="EMBL/GenBank/DDBJ databases">
        <authorList>
            <person name="Bliznina A."/>
        </authorList>
    </citation>
    <scope>NUCLEOTIDE SEQUENCE [LARGE SCALE GENOMIC DNA]</scope>
</reference>